<dbReference type="Gene3D" id="3.40.50.1240">
    <property type="entry name" value="Phosphoglycerate mutase-like"/>
    <property type="match status" value="1"/>
</dbReference>
<accession>A0ABU2BSI5</accession>
<dbReference type="SUPFAM" id="SSF53254">
    <property type="entry name" value="Phosphoglycerate mutase-like"/>
    <property type="match status" value="1"/>
</dbReference>
<sequence length="162" mass="17665">MAEPSQDRTLVLLRHAKSDWSVDACDADRPLNKRGKRQAAETGRWLARHVPVDLALVSTAKRAQQTWRRACEQMPSTAPCRDSAALYTHDGSEVLRVVRSLPDNARCVVLVGHNPALEEAVDRLTGTWVEMPTSALAVVRLAAWQDAGTTPGTLASHGRPPA</sequence>
<dbReference type="InterPro" id="IPR013078">
    <property type="entry name" value="His_Pase_superF_clade-1"/>
</dbReference>
<dbReference type="SMART" id="SM00855">
    <property type="entry name" value="PGAM"/>
    <property type="match status" value="1"/>
</dbReference>
<comment type="caution">
    <text evidence="2">The sequence shown here is derived from an EMBL/GenBank/DDBJ whole genome shotgun (WGS) entry which is preliminary data.</text>
</comment>
<proteinExistence type="predicted"/>
<dbReference type="Pfam" id="PF00300">
    <property type="entry name" value="His_Phos_1"/>
    <property type="match status" value="1"/>
</dbReference>
<reference evidence="2 3" key="1">
    <citation type="submission" date="2023-07" db="EMBL/GenBank/DDBJ databases">
        <title>Sequencing the genomes of 1000 actinobacteria strains.</title>
        <authorList>
            <person name="Klenk H.-P."/>
        </authorList>
    </citation>
    <scope>NUCLEOTIDE SEQUENCE [LARGE SCALE GENOMIC DNA]</scope>
    <source>
        <strain evidence="2 3">DSM 19426</strain>
    </source>
</reference>
<dbReference type="PANTHER" id="PTHR20935">
    <property type="entry name" value="PHOSPHOGLYCERATE MUTASE-RELATED"/>
    <property type="match status" value="1"/>
</dbReference>
<organism evidence="2 3">
    <name type="scientific">Nocardioides marmoribigeumensis</name>
    <dbReference type="NCBI Taxonomy" id="433649"/>
    <lineage>
        <taxon>Bacteria</taxon>
        <taxon>Bacillati</taxon>
        <taxon>Actinomycetota</taxon>
        <taxon>Actinomycetes</taxon>
        <taxon>Propionibacteriales</taxon>
        <taxon>Nocardioidaceae</taxon>
        <taxon>Nocardioides</taxon>
    </lineage>
</organism>
<dbReference type="InterPro" id="IPR029033">
    <property type="entry name" value="His_PPase_superfam"/>
</dbReference>
<dbReference type="PANTHER" id="PTHR20935:SF1">
    <property type="entry name" value="SLL1549 PROTEIN"/>
    <property type="match status" value="1"/>
</dbReference>
<protein>
    <submittedName>
        <fullName evidence="2">Phosphohistidine phosphatase</fullName>
        <ecNumber evidence="2">3.1.3.-</ecNumber>
    </submittedName>
</protein>
<dbReference type="CDD" id="cd07067">
    <property type="entry name" value="HP_PGM_like"/>
    <property type="match status" value="1"/>
</dbReference>
<keyword evidence="3" id="KW-1185">Reference proteome</keyword>
<gene>
    <name evidence="2" type="ORF">J2S63_001143</name>
</gene>
<name>A0ABU2BSI5_9ACTN</name>
<dbReference type="InterPro" id="IPR051021">
    <property type="entry name" value="Mito_Ser/Thr_phosphatase"/>
</dbReference>
<keyword evidence="1 2" id="KW-0378">Hydrolase</keyword>
<evidence type="ECO:0000313" key="3">
    <source>
        <dbReference type="Proteomes" id="UP001183648"/>
    </source>
</evidence>
<evidence type="ECO:0000313" key="2">
    <source>
        <dbReference type="EMBL" id="MDR7361590.1"/>
    </source>
</evidence>
<dbReference type="RefSeq" id="WP_310299760.1">
    <property type="nucleotide sequence ID" value="NZ_BAAAPS010000007.1"/>
</dbReference>
<evidence type="ECO:0000256" key="1">
    <source>
        <dbReference type="ARBA" id="ARBA00022801"/>
    </source>
</evidence>
<dbReference type="EC" id="3.1.3.-" evidence="2"/>
<dbReference type="Proteomes" id="UP001183648">
    <property type="component" value="Unassembled WGS sequence"/>
</dbReference>
<dbReference type="GO" id="GO:0016787">
    <property type="term" value="F:hydrolase activity"/>
    <property type="evidence" value="ECO:0007669"/>
    <property type="project" value="UniProtKB-KW"/>
</dbReference>
<dbReference type="EMBL" id="JAVDYG010000001">
    <property type="protein sequence ID" value="MDR7361590.1"/>
    <property type="molecule type" value="Genomic_DNA"/>
</dbReference>